<evidence type="ECO:0000313" key="1">
    <source>
        <dbReference type="EMBL" id="KAF9606873.1"/>
    </source>
</evidence>
<organism evidence="1 2">
    <name type="scientific">Coptis chinensis</name>
    <dbReference type="NCBI Taxonomy" id="261450"/>
    <lineage>
        <taxon>Eukaryota</taxon>
        <taxon>Viridiplantae</taxon>
        <taxon>Streptophyta</taxon>
        <taxon>Embryophyta</taxon>
        <taxon>Tracheophyta</taxon>
        <taxon>Spermatophyta</taxon>
        <taxon>Magnoliopsida</taxon>
        <taxon>Ranunculales</taxon>
        <taxon>Ranunculaceae</taxon>
        <taxon>Coptidoideae</taxon>
        <taxon>Coptis</taxon>
    </lineage>
</organism>
<comment type="caution">
    <text evidence="1">The sequence shown here is derived from an EMBL/GenBank/DDBJ whole genome shotgun (WGS) entry which is preliminary data.</text>
</comment>
<accession>A0A835HYT7</accession>
<gene>
    <name evidence="1" type="ORF">IFM89_029472</name>
</gene>
<name>A0A835HYT7_9MAGN</name>
<evidence type="ECO:0000313" key="2">
    <source>
        <dbReference type="Proteomes" id="UP000631114"/>
    </source>
</evidence>
<dbReference type="EMBL" id="JADFTS010000005">
    <property type="protein sequence ID" value="KAF9606873.1"/>
    <property type="molecule type" value="Genomic_DNA"/>
</dbReference>
<protein>
    <submittedName>
        <fullName evidence="1">Uncharacterized protein</fullName>
    </submittedName>
</protein>
<dbReference type="Proteomes" id="UP000631114">
    <property type="component" value="Unassembled WGS sequence"/>
</dbReference>
<proteinExistence type="predicted"/>
<dbReference type="AlphaFoldDB" id="A0A835HYT7"/>
<reference evidence="1 2" key="1">
    <citation type="submission" date="2020-10" db="EMBL/GenBank/DDBJ databases">
        <title>The Coptis chinensis genome and diversification of protoberbering-type alkaloids.</title>
        <authorList>
            <person name="Wang B."/>
            <person name="Shu S."/>
            <person name="Song C."/>
            <person name="Liu Y."/>
        </authorList>
    </citation>
    <scope>NUCLEOTIDE SEQUENCE [LARGE SCALE GENOMIC DNA]</scope>
    <source>
        <strain evidence="1">HL-2020</strain>
        <tissue evidence="1">Leaf</tissue>
    </source>
</reference>
<sequence>MFTGWTLPDTPDIDIFGPHELLNFTLSGPYTNGTSFNPYFTYQRYIKEVGLILLTASCRDSGFYNFTVQNMYLRQCSDSVHMQHQVDHHLITTIVDPYAKTCPE</sequence>
<keyword evidence="2" id="KW-1185">Reference proteome</keyword>